<dbReference type="EMBL" id="JAJBZT010000004">
    <property type="protein sequence ID" value="MCB6183556.1"/>
    <property type="molecule type" value="Genomic_DNA"/>
</dbReference>
<dbReference type="PROSITE" id="PS50234">
    <property type="entry name" value="VWFA"/>
    <property type="match status" value="1"/>
</dbReference>
<gene>
    <name evidence="5" type="ORF">LIN78_08350</name>
</gene>
<evidence type="ECO:0000256" key="2">
    <source>
        <dbReference type="ARBA" id="ARBA00022837"/>
    </source>
</evidence>
<evidence type="ECO:0000256" key="3">
    <source>
        <dbReference type="SAM" id="SignalP"/>
    </source>
</evidence>
<proteinExistence type="predicted"/>
<name>A0ABS8D5R6_9NEIS</name>
<keyword evidence="2" id="KW-0106">Calcium</keyword>
<evidence type="ECO:0000313" key="5">
    <source>
        <dbReference type="EMBL" id="MCB6183556.1"/>
    </source>
</evidence>
<dbReference type="InterPro" id="IPR036465">
    <property type="entry name" value="vWFA_dom_sf"/>
</dbReference>
<dbReference type="Pfam" id="PF05567">
    <property type="entry name" value="T4P_PilY1"/>
    <property type="match status" value="1"/>
</dbReference>
<keyword evidence="3" id="KW-0732">Signal</keyword>
<dbReference type="Proteomes" id="UP001165395">
    <property type="component" value="Unassembled WGS sequence"/>
</dbReference>
<organism evidence="5 6">
    <name type="scientific">Leeia speluncae</name>
    <dbReference type="NCBI Taxonomy" id="2884804"/>
    <lineage>
        <taxon>Bacteria</taxon>
        <taxon>Pseudomonadati</taxon>
        <taxon>Pseudomonadota</taxon>
        <taxon>Betaproteobacteria</taxon>
        <taxon>Neisseriales</taxon>
        <taxon>Leeiaceae</taxon>
        <taxon>Leeia</taxon>
    </lineage>
</organism>
<comment type="caution">
    <text evidence="5">The sequence shown here is derived from an EMBL/GenBank/DDBJ whole genome shotgun (WGS) entry which is preliminary data.</text>
</comment>
<feature type="chain" id="PRO_5046232084" description="VWFA domain-containing protein" evidence="3">
    <location>
        <begin position="36"/>
        <end position="1073"/>
    </location>
</feature>
<evidence type="ECO:0000259" key="4">
    <source>
        <dbReference type="PROSITE" id="PS50234"/>
    </source>
</evidence>
<feature type="domain" description="VWFA" evidence="4">
    <location>
        <begin position="53"/>
        <end position="325"/>
    </location>
</feature>
<keyword evidence="1" id="KW-0479">Metal-binding</keyword>
<dbReference type="Gene3D" id="3.40.50.410">
    <property type="entry name" value="von Willebrand factor, type A domain"/>
    <property type="match status" value="1"/>
</dbReference>
<keyword evidence="6" id="KW-1185">Reference proteome</keyword>
<dbReference type="SUPFAM" id="SSF53300">
    <property type="entry name" value="vWA-like"/>
    <property type="match status" value="1"/>
</dbReference>
<dbReference type="InterPro" id="IPR008707">
    <property type="entry name" value="B-propeller_PilY1"/>
</dbReference>
<evidence type="ECO:0000256" key="1">
    <source>
        <dbReference type="ARBA" id="ARBA00022723"/>
    </source>
</evidence>
<feature type="signal peptide" evidence="3">
    <location>
        <begin position="1"/>
        <end position="35"/>
    </location>
</feature>
<protein>
    <recommendedName>
        <fullName evidence="4">VWFA domain-containing protein</fullName>
    </recommendedName>
</protein>
<dbReference type="RefSeq" id="WP_227180338.1">
    <property type="nucleotide sequence ID" value="NZ_JAJBZT010000004.1"/>
</dbReference>
<reference evidence="5" key="1">
    <citation type="submission" date="2021-10" db="EMBL/GenBank/DDBJ databases">
        <title>The complete genome sequence of Leeia sp. TBRC 13508.</title>
        <authorList>
            <person name="Charoenyingcharoen P."/>
            <person name="Yukphan P."/>
        </authorList>
    </citation>
    <scope>NUCLEOTIDE SEQUENCE</scope>
    <source>
        <strain evidence="5">TBRC 13508</strain>
    </source>
</reference>
<sequence>MRSQKSKMLGVHRQKQISLVVASSILYLSGMHAMAASPYPAVPQYSAVTVPPNIMLLIDDSGSMQDCPSGSGCYNSSGVNKSKNSPYENKMRIAVTVSNDLIAANPSMKWGLFTFQNTSGLMRAPVKVRDTNASLTEIQNIITPLVPSYGTPLATTFNEITRYFRGQSSLYSRDTDPLTGGTQTTYTSPIQYRCQKNFVIILTDGAPNDRNSFPTENSTNTTRLPYRDNNAYPAGSNYNTTALAYLAKFAHDVDLIQGGTDSDGVSYDATDFPKQTISTYMVGFAAPGSANAVFTQTTAWGGGQYFAATNKAALISSLNTIVQSISNQVANSRQVIASTTTVDASTKMIKGIYDTSDWHGDVLIAPYNGGNPDWGNAISAMTVMRNTAAANSTWYDSRVVLTGLVTGTTTVTTTPLAFTKAALPTYAAYWNLLGSTTTDKQNVVDFIRGKQGISGYRTRLNNASQDQLLGDFLDTNPVNVGVPSGSSNLADYTTFKTANASRGMVFAGANDGMLHGFNTSNGAEVVGYVPSSVYGNLPDLTSTSYSGSAHKYYVDGPLIATDIKVQRAGETSASWKTVLVGALAQGGKGVYALDVTNTSNFTQATPSKAVMWEYTNKHDASIGYNFSKALITVARTSSSTAEPVAIIPSGYDNNTTDSPNDTISDSTSTNKLYVIRLRDGALIRSISVPVTGAGLSAPAGVDIGQDGIVDYIYSGDLNGNLWRFKLTDNNPANWNVSSTPIFTAKNASNQNQPIFYRPVISTAKDGAGNKLGTVIVFGTGRLLTTADRTNTNVQSLYGVLDRYDSSSDSFTSNNLTRSNLIQQTVNTTNQKNVTDSNKLQGTYRNISQNAVDLTNVGTYGWYIDLPDSGSRLAANPRLEEASDGSLSAVWFPTGQPVSSGQCTAGGEGWLYSVNSLTGSPLQTSFLDIDQDGYAGVGDNLDFNSDGQVTADARDSASGYKLNFYPAEMSRIGLSTTTVSNGVSASTGNFGDQGSTVALKDSNESGVFTQMSGGGGDGGNTVTVAQTPVNGTTTLGSASSTTTLTFTNNCLGTSCSSNTASKVRVNRVTWRELL</sequence>
<evidence type="ECO:0000313" key="6">
    <source>
        <dbReference type="Proteomes" id="UP001165395"/>
    </source>
</evidence>
<accession>A0ABS8D5R6</accession>
<dbReference type="InterPro" id="IPR002035">
    <property type="entry name" value="VWF_A"/>
</dbReference>